<dbReference type="PROSITE" id="PS50966">
    <property type="entry name" value="ZF_SWIM"/>
    <property type="match status" value="1"/>
</dbReference>
<sequence length="101" mass="11313">MDGSIPQACTCPADDRFDGACKHRVAIAIRRPDGDQTQRSSRDTARIRGDGGSSIDPDTEDVVSPNSTERPTDVSNPDECEECLPEFPCWDCYRRGRRDFY</sequence>
<dbReference type="EMBL" id="JAMQOM010000025">
    <property type="protein sequence ID" value="MDS0223788.1"/>
    <property type="molecule type" value="Genomic_DNA"/>
</dbReference>
<organism evidence="4 5">
    <name type="scientific">Haloarcula terrestris</name>
    <dbReference type="NCBI Taxonomy" id="2950533"/>
    <lineage>
        <taxon>Archaea</taxon>
        <taxon>Methanobacteriati</taxon>
        <taxon>Methanobacteriota</taxon>
        <taxon>Stenosarchaea group</taxon>
        <taxon>Halobacteria</taxon>
        <taxon>Halobacteriales</taxon>
        <taxon>Haloarculaceae</taxon>
        <taxon>Haloarcula</taxon>
    </lineage>
</organism>
<feature type="compositionally biased region" description="Basic and acidic residues" evidence="2">
    <location>
        <begin position="30"/>
        <end position="49"/>
    </location>
</feature>
<dbReference type="AlphaFoldDB" id="A0AAE4JIE2"/>
<proteinExistence type="predicted"/>
<keyword evidence="5" id="KW-1185">Reference proteome</keyword>
<keyword evidence="1" id="KW-0863">Zinc-finger</keyword>
<evidence type="ECO:0000256" key="1">
    <source>
        <dbReference type="PROSITE-ProRule" id="PRU00325"/>
    </source>
</evidence>
<feature type="compositionally biased region" description="Polar residues" evidence="2">
    <location>
        <begin position="64"/>
        <end position="75"/>
    </location>
</feature>
<keyword evidence="1" id="KW-0862">Zinc</keyword>
<protein>
    <submittedName>
        <fullName evidence="4">SWIM zinc finger family protein</fullName>
    </submittedName>
</protein>
<evidence type="ECO:0000256" key="2">
    <source>
        <dbReference type="SAM" id="MobiDB-lite"/>
    </source>
</evidence>
<dbReference type="GO" id="GO:0008270">
    <property type="term" value="F:zinc ion binding"/>
    <property type="evidence" value="ECO:0007669"/>
    <property type="project" value="UniProtKB-KW"/>
</dbReference>
<name>A0AAE4JIE2_9EURY</name>
<keyword evidence="1" id="KW-0479">Metal-binding</keyword>
<feature type="domain" description="SWIM-type" evidence="3">
    <location>
        <begin position="1"/>
        <end position="32"/>
    </location>
</feature>
<feature type="region of interest" description="Disordered" evidence="2">
    <location>
        <begin position="29"/>
        <end position="80"/>
    </location>
</feature>
<evidence type="ECO:0000313" key="4">
    <source>
        <dbReference type="EMBL" id="MDS0223788.1"/>
    </source>
</evidence>
<dbReference type="Proteomes" id="UP001253439">
    <property type="component" value="Unassembled WGS sequence"/>
</dbReference>
<evidence type="ECO:0000259" key="3">
    <source>
        <dbReference type="PROSITE" id="PS50966"/>
    </source>
</evidence>
<accession>A0AAE4JIE2</accession>
<reference evidence="4 5" key="1">
    <citation type="submission" date="2022-06" db="EMBL/GenBank/DDBJ databases">
        <title>Haloarcula sp. a new haloarchaeum isolate from saline soil.</title>
        <authorList>
            <person name="Strakova D."/>
            <person name="Galisteo C."/>
            <person name="Sanchez-Porro C."/>
            <person name="Ventosa A."/>
        </authorList>
    </citation>
    <scope>NUCLEOTIDE SEQUENCE [LARGE SCALE GENOMIC DNA]</scope>
    <source>
        <strain evidence="4 5">S1AR25-5A</strain>
    </source>
</reference>
<dbReference type="Pfam" id="PF04434">
    <property type="entry name" value="SWIM"/>
    <property type="match status" value="1"/>
</dbReference>
<comment type="caution">
    <text evidence="4">The sequence shown here is derived from an EMBL/GenBank/DDBJ whole genome shotgun (WGS) entry which is preliminary data.</text>
</comment>
<gene>
    <name evidence="4" type="ORF">NDI54_20890</name>
</gene>
<dbReference type="InterPro" id="IPR007527">
    <property type="entry name" value="Znf_SWIM"/>
</dbReference>
<evidence type="ECO:0000313" key="5">
    <source>
        <dbReference type="Proteomes" id="UP001253439"/>
    </source>
</evidence>